<keyword evidence="1" id="KW-0812">Transmembrane</keyword>
<reference evidence="2" key="1">
    <citation type="submission" date="2022-07" db="EMBL/GenBank/DDBJ databases">
        <authorList>
            <person name="Macas J."/>
            <person name="Novak P."/>
            <person name="Neumann P."/>
        </authorList>
    </citation>
    <scope>NUCLEOTIDE SEQUENCE</scope>
</reference>
<proteinExistence type="predicted"/>
<comment type="caution">
    <text evidence="2">The sequence shown here is derived from an EMBL/GenBank/DDBJ whole genome shotgun (WGS) entry which is preliminary data.</text>
</comment>
<evidence type="ECO:0000313" key="2">
    <source>
        <dbReference type="EMBL" id="CAH9114857.1"/>
    </source>
</evidence>
<organism evidence="2 3">
    <name type="scientific">Cuscuta europaea</name>
    <name type="common">European dodder</name>
    <dbReference type="NCBI Taxonomy" id="41803"/>
    <lineage>
        <taxon>Eukaryota</taxon>
        <taxon>Viridiplantae</taxon>
        <taxon>Streptophyta</taxon>
        <taxon>Embryophyta</taxon>
        <taxon>Tracheophyta</taxon>
        <taxon>Spermatophyta</taxon>
        <taxon>Magnoliopsida</taxon>
        <taxon>eudicotyledons</taxon>
        <taxon>Gunneridae</taxon>
        <taxon>Pentapetalae</taxon>
        <taxon>asterids</taxon>
        <taxon>lamiids</taxon>
        <taxon>Solanales</taxon>
        <taxon>Convolvulaceae</taxon>
        <taxon>Cuscuteae</taxon>
        <taxon>Cuscuta</taxon>
        <taxon>Cuscuta subgen. Cuscuta</taxon>
    </lineage>
</organism>
<feature type="transmembrane region" description="Helical" evidence="1">
    <location>
        <begin position="12"/>
        <end position="33"/>
    </location>
</feature>
<accession>A0A9P1EL04</accession>
<name>A0A9P1EL04_CUSEU</name>
<keyword evidence="1" id="KW-1133">Transmembrane helix</keyword>
<sequence>MVRQDSMLVMPIFIDYLIFVLVFIPSFVVYVPLNMFPPSLVVVTVSSKSIVALAAVTTSPLWGYGIQMGGGGGGDRKTRRWLSEMIPWVANVTLCDVDVALDRFIVEIWMRFTQ</sequence>
<dbReference type="EMBL" id="CAMAPE010000065">
    <property type="protein sequence ID" value="CAH9114857.1"/>
    <property type="molecule type" value="Genomic_DNA"/>
</dbReference>
<gene>
    <name evidence="2" type="ORF">CEURO_LOCUS20557</name>
</gene>
<dbReference type="AlphaFoldDB" id="A0A9P1EL04"/>
<evidence type="ECO:0000256" key="1">
    <source>
        <dbReference type="SAM" id="Phobius"/>
    </source>
</evidence>
<dbReference type="Proteomes" id="UP001152484">
    <property type="component" value="Unassembled WGS sequence"/>
</dbReference>
<keyword evidence="3" id="KW-1185">Reference proteome</keyword>
<keyword evidence="1" id="KW-0472">Membrane</keyword>
<evidence type="ECO:0000313" key="3">
    <source>
        <dbReference type="Proteomes" id="UP001152484"/>
    </source>
</evidence>
<protein>
    <submittedName>
        <fullName evidence="2">Uncharacterized protein</fullName>
    </submittedName>
</protein>